<organism evidence="1 2">
    <name type="scientific">Arthrobacter phage EastWest</name>
    <dbReference type="NCBI Taxonomy" id="2894292"/>
    <lineage>
        <taxon>Viruses</taxon>
        <taxon>Duplodnaviria</taxon>
        <taxon>Heunggongvirae</taxon>
        <taxon>Uroviricota</taxon>
        <taxon>Caudoviricetes</taxon>
        <taxon>Berryhillviridae</taxon>
        <taxon>Eastwestvirus</taxon>
        <taxon>Eastwestvirus eastwest</taxon>
    </lineage>
</organism>
<accession>A0AAE8YKG9</accession>
<protein>
    <submittedName>
        <fullName evidence="1">Helix-turn-helix DNA binding domain protein</fullName>
    </submittedName>
</protein>
<name>A0AAE8YKG9_9CAUD</name>
<evidence type="ECO:0000313" key="1">
    <source>
        <dbReference type="EMBL" id="UGL61924.1"/>
    </source>
</evidence>
<sequence>MRTYGKIKLSVWSDPEWRELSHTAQWLYWALVGSEKLSACGALEWRPKLFAALSPTITREGVEAALDELRAAKYVVLDEETDELLLRSFVRNDDVVHNKNMMVAVVKAWRMLYSLKLRGVVIHELMRLQQENPQYAAWAHPEMIDAMKRTQPVNVFDLDQPVDEVDAAFEDIAAKTWGKGKSTF</sequence>
<reference evidence="1" key="1">
    <citation type="submission" date="2021-10" db="EMBL/GenBank/DDBJ databases">
        <authorList>
            <person name="Valenzuela N."/>
            <person name="Pablo J."/>
            <person name="Strother B."/>
            <person name="Cravalho Y."/>
            <person name="Barto Z."/>
            <person name="Kane C."/>
            <person name="Chong R.A."/>
            <person name="Kawasaki K."/>
            <person name="Cruz S."/>
            <person name="Porter M.L."/>
            <person name="Pearce R."/>
            <person name="Hohenstein G."/>
            <person name="Li K."/>
            <person name="Kaniho J."/>
            <person name="Sadones M."/>
            <person name="Hamlin F."/>
            <person name="Daniels M."/>
            <person name="McKee K."/>
            <person name="Reed F."/>
            <person name="Donachie S."/>
            <person name="Bollivar D.W."/>
            <person name="Garlena R.A."/>
            <person name="Russell D.A."/>
            <person name="Jacobs-Sera D."/>
            <person name="Hatfull G.F."/>
        </authorList>
    </citation>
    <scope>NUCLEOTIDE SEQUENCE</scope>
</reference>
<proteinExistence type="predicted"/>
<dbReference type="EMBL" id="OK999980">
    <property type="protein sequence ID" value="UGL61924.1"/>
    <property type="molecule type" value="Genomic_DNA"/>
</dbReference>
<dbReference type="Proteomes" id="UP000827897">
    <property type="component" value="Segment"/>
</dbReference>
<keyword evidence="2" id="KW-1185">Reference proteome</keyword>
<evidence type="ECO:0000313" key="2">
    <source>
        <dbReference type="Proteomes" id="UP000827897"/>
    </source>
</evidence>
<gene>
    <name evidence="1" type="primary">41</name>
    <name evidence="1" type="ORF">SEA_EASTWEST_41</name>
</gene>